<dbReference type="GO" id="GO:0016491">
    <property type="term" value="F:oxidoreductase activity"/>
    <property type="evidence" value="ECO:0007669"/>
    <property type="project" value="UniProtKB-KW"/>
</dbReference>
<comment type="caution">
    <text evidence="4">The sequence shown here is derived from an EMBL/GenBank/DDBJ whole genome shotgun (WGS) entry which is preliminary data.</text>
</comment>
<dbReference type="EMBL" id="JBHSBN010000013">
    <property type="protein sequence ID" value="MFC4108123.1"/>
    <property type="molecule type" value="Genomic_DNA"/>
</dbReference>
<feature type="domain" description="Flavodoxin-like fold" evidence="3">
    <location>
        <begin position="2"/>
        <end position="148"/>
    </location>
</feature>
<reference evidence="5" key="1">
    <citation type="journal article" date="2019" name="Int. J. Syst. Evol. Microbiol.">
        <title>The Global Catalogue of Microorganisms (GCM) 10K type strain sequencing project: providing services to taxonomists for standard genome sequencing and annotation.</title>
        <authorList>
            <consortium name="The Broad Institute Genomics Platform"/>
            <consortium name="The Broad Institute Genome Sequencing Center for Infectious Disease"/>
            <person name="Wu L."/>
            <person name="Ma J."/>
        </authorList>
    </citation>
    <scope>NUCLEOTIDE SEQUENCE [LARGE SCALE GENOMIC DNA]</scope>
    <source>
        <strain evidence="5">2902at01</strain>
    </source>
</reference>
<keyword evidence="2 4" id="KW-0560">Oxidoreductase</keyword>
<evidence type="ECO:0000259" key="3">
    <source>
        <dbReference type="Pfam" id="PF02525"/>
    </source>
</evidence>
<dbReference type="InterPro" id="IPR003680">
    <property type="entry name" value="Flavodoxin_fold"/>
</dbReference>
<dbReference type="Gene3D" id="3.40.50.360">
    <property type="match status" value="1"/>
</dbReference>
<protein>
    <submittedName>
        <fullName evidence="4">NAD(P)H-dependent oxidoreductase</fullName>
        <ecNumber evidence="4">1.-.-.-</ecNumber>
        <ecNumber evidence="4">1.6.99.-</ecNumber>
    </submittedName>
</protein>
<dbReference type="RefSeq" id="WP_377548060.1">
    <property type="nucleotide sequence ID" value="NZ_JBHSBN010000013.1"/>
</dbReference>
<accession>A0ABV8KQ02</accession>
<evidence type="ECO:0000313" key="5">
    <source>
        <dbReference type="Proteomes" id="UP001595868"/>
    </source>
</evidence>
<dbReference type="PANTHER" id="PTHR10204:SF34">
    <property type="entry name" value="NAD(P)H DEHYDROGENASE [QUINONE] 1 ISOFORM 1"/>
    <property type="match status" value="1"/>
</dbReference>
<dbReference type="InterPro" id="IPR051545">
    <property type="entry name" value="NAD(P)H_dehydrogenase_qn"/>
</dbReference>
<evidence type="ECO:0000256" key="1">
    <source>
        <dbReference type="ARBA" id="ARBA00006252"/>
    </source>
</evidence>
<evidence type="ECO:0000313" key="4">
    <source>
        <dbReference type="EMBL" id="MFC4108123.1"/>
    </source>
</evidence>
<dbReference type="EC" id="1.6.99.-" evidence="4"/>
<sequence length="193" mass="20297">MVVLAHPRPGSFCHALADRVRSTAEAAGHVVTVHDLDAEGFEPVRGADDLVRAHRAGLVAADGLAVVHPNWWGKPPAILAGWLDRVVVPGVAYELPDAAGVPTGLLRLRGALVLNTGDTPPERERVVFGDPLDAVWRRCVLDFCGVPPEAVHRRLFGPLAGSTASVRGEWLAEAARLAATAFPPVGPTVVDGA</sequence>
<name>A0ABV8KQ02_9ACTN</name>
<dbReference type="Pfam" id="PF02525">
    <property type="entry name" value="Flavodoxin_2"/>
    <property type="match status" value="1"/>
</dbReference>
<proteinExistence type="inferred from homology"/>
<keyword evidence="5" id="KW-1185">Reference proteome</keyword>
<organism evidence="4 5">
    <name type="scientific">Micromonospora zhanjiangensis</name>
    <dbReference type="NCBI Taxonomy" id="1522057"/>
    <lineage>
        <taxon>Bacteria</taxon>
        <taxon>Bacillati</taxon>
        <taxon>Actinomycetota</taxon>
        <taxon>Actinomycetes</taxon>
        <taxon>Micromonosporales</taxon>
        <taxon>Micromonosporaceae</taxon>
        <taxon>Micromonospora</taxon>
    </lineage>
</organism>
<dbReference type="EC" id="1.-.-.-" evidence="4"/>
<gene>
    <name evidence="4" type="ORF">ACFOX0_19600</name>
</gene>
<comment type="similarity">
    <text evidence="1">Belongs to the NAD(P)H dehydrogenase (quinone) family.</text>
</comment>
<dbReference type="SUPFAM" id="SSF52218">
    <property type="entry name" value="Flavoproteins"/>
    <property type="match status" value="1"/>
</dbReference>
<dbReference type="Proteomes" id="UP001595868">
    <property type="component" value="Unassembled WGS sequence"/>
</dbReference>
<dbReference type="PANTHER" id="PTHR10204">
    <property type="entry name" value="NAD P H OXIDOREDUCTASE-RELATED"/>
    <property type="match status" value="1"/>
</dbReference>
<evidence type="ECO:0000256" key="2">
    <source>
        <dbReference type="ARBA" id="ARBA00023002"/>
    </source>
</evidence>
<dbReference type="InterPro" id="IPR029039">
    <property type="entry name" value="Flavoprotein-like_sf"/>
</dbReference>